<reference evidence="1 2" key="1">
    <citation type="journal article" date="2016" name="Mol. Biol. Evol.">
        <title>Comparative Genomics of Early-Diverging Mushroom-Forming Fungi Provides Insights into the Origins of Lignocellulose Decay Capabilities.</title>
        <authorList>
            <person name="Nagy L.G."/>
            <person name="Riley R."/>
            <person name="Tritt A."/>
            <person name="Adam C."/>
            <person name="Daum C."/>
            <person name="Floudas D."/>
            <person name="Sun H."/>
            <person name="Yadav J.S."/>
            <person name="Pangilinan J."/>
            <person name="Larsson K.H."/>
            <person name="Matsuura K."/>
            <person name="Barry K."/>
            <person name="Labutti K."/>
            <person name="Kuo R."/>
            <person name="Ohm R.A."/>
            <person name="Bhattacharya S.S."/>
            <person name="Shirouzu T."/>
            <person name="Yoshinaga Y."/>
            <person name="Martin F.M."/>
            <person name="Grigoriev I.V."/>
            <person name="Hibbett D.S."/>
        </authorList>
    </citation>
    <scope>NUCLEOTIDE SEQUENCE [LARGE SCALE GENOMIC DNA]</scope>
    <source>
        <strain evidence="1 2">CBS 109695</strain>
    </source>
</reference>
<evidence type="ECO:0000313" key="2">
    <source>
        <dbReference type="Proteomes" id="UP000076532"/>
    </source>
</evidence>
<evidence type="ECO:0000313" key="1">
    <source>
        <dbReference type="EMBL" id="KZP19200.1"/>
    </source>
</evidence>
<keyword evidence="2" id="KW-1185">Reference proteome</keyword>
<protein>
    <submittedName>
        <fullName evidence="1">Uncharacterized protein</fullName>
    </submittedName>
</protein>
<sequence length="93" mass="9992">MSDSGARGGAQAGERTSESLLTITLLAMQAEGYSAIDLHDLAVRAMQQVVVRSTKPEDVDADAAVGALCQTFHLGCSRRYRMSEGEAHARLRQ</sequence>
<dbReference type="Proteomes" id="UP000076532">
    <property type="component" value="Unassembled WGS sequence"/>
</dbReference>
<accession>A0A166HT22</accession>
<dbReference type="EMBL" id="KV417566">
    <property type="protein sequence ID" value="KZP19200.1"/>
    <property type="molecule type" value="Genomic_DNA"/>
</dbReference>
<name>A0A166HT22_9AGAM</name>
<proteinExistence type="predicted"/>
<organism evidence="1 2">
    <name type="scientific">Athelia psychrophila</name>
    <dbReference type="NCBI Taxonomy" id="1759441"/>
    <lineage>
        <taxon>Eukaryota</taxon>
        <taxon>Fungi</taxon>
        <taxon>Dikarya</taxon>
        <taxon>Basidiomycota</taxon>
        <taxon>Agaricomycotina</taxon>
        <taxon>Agaricomycetes</taxon>
        <taxon>Agaricomycetidae</taxon>
        <taxon>Atheliales</taxon>
        <taxon>Atheliaceae</taxon>
        <taxon>Athelia</taxon>
    </lineage>
</organism>
<dbReference type="AlphaFoldDB" id="A0A166HT22"/>
<gene>
    <name evidence="1" type="ORF">FIBSPDRAFT_863141</name>
</gene>